<feature type="transmembrane region" description="Helical" evidence="11">
    <location>
        <begin position="291"/>
        <end position="310"/>
    </location>
</feature>
<keyword evidence="5 11" id="KW-0997">Cell inner membrane</keyword>
<evidence type="ECO:0000256" key="10">
    <source>
        <dbReference type="ARBA" id="ARBA00023136"/>
    </source>
</evidence>
<keyword evidence="7 11" id="KW-0831">Ubiquinone biosynthesis</keyword>
<dbReference type="Proteomes" id="UP001215503">
    <property type="component" value="Unassembled WGS sequence"/>
</dbReference>
<feature type="transmembrane region" description="Helical" evidence="11">
    <location>
        <begin position="40"/>
        <end position="61"/>
    </location>
</feature>
<dbReference type="InterPro" id="IPR039653">
    <property type="entry name" value="Prenyltransferase"/>
</dbReference>
<dbReference type="RefSeq" id="WP_275823924.1">
    <property type="nucleotide sequence ID" value="NZ_JARHUD010000010.1"/>
</dbReference>
<dbReference type="Gene3D" id="1.10.357.140">
    <property type="entry name" value="UbiA prenyltransferase"/>
    <property type="match status" value="1"/>
</dbReference>
<evidence type="ECO:0000256" key="5">
    <source>
        <dbReference type="ARBA" id="ARBA00022519"/>
    </source>
</evidence>
<dbReference type="CDD" id="cd13959">
    <property type="entry name" value="PT_UbiA_COQ2"/>
    <property type="match status" value="1"/>
</dbReference>
<dbReference type="InterPro" id="IPR000537">
    <property type="entry name" value="UbiA_prenyltransferase"/>
</dbReference>
<dbReference type="PROSITE" id="PS00943">
    <property type="entry name" value="UBIA"/>
    <property type="match status" value="1"/>
</dbReference>
<gene>
    <name evidence="11 13" type="primary">ubiA</name>
    <name evidence="13" type="ORF">P2G67_14275</name>
</gene>
<evidence type="ECO:0000313" key="13">
    <source>
        <dbReference type="EMBL" id="MDF2097144.1"/>
    </source>
</evidence>
<comment type="catalytic activity">
    <reaction evidence="11">
        <text>all-trans-octaprenyl diphosphate + 4-hydroxybenzoate = 4-hydroxy-3-(all-trans-octaprenyl)benzoate + diphosphate</text>
        <dbReference type="Rhea" id="RHEA:27782"/>
        <dbReference type="ChEBI" id="CHEBI:1617"/>
        <dbReference type="ChEBI" id="CHEBI:17879"/>
        <dbReference type="ChEBI" id="CHEBI:33019"/>
        <dbReference type="ChEBI" id="CHEBI:57711"/>
        <dbReference type="EC" id="2.5.1.39"/>
    </reaction>
</comment>
<dbReference type="HAMAP" id="MF_01635">
    <property type="entry name" value="UbiA"/>
    <property type="match status" value="1"/>
</dbReference>
<comment type="cofactor">
    <cofactor evidence="1 11">
        <name>Mg(2+)</name>
        <dbReference type="ChEBI" id="CHEBI:18420"/>
    </cofactor>
</comment>
<keyword evidence="11" id="KW-0460">Magnesium</keyword>
<dbReference type="Pfam" id="PF01040">
    <property type="entry name" value="UbiA"/>
    <property type="match status" value="1"/>
</dbReference>
<feature type="transmembrane region" description="Helical" evidence="11">
    <location>
        <begin position="236"/>
        <end position="254"/>
    </location>
</feature>
<dbReference type="InterPro" id="IPR006370">
    <property type="entry name" value="HB_polyprenyltransferase-like"/>
</dbReference>
<evidence type="ECO:0000256" key="9">
    <source>
        <dbReference type="ARBA" id="ARBA00022989"/>
    </source>
</evidence>
<feature type="transmembrane region" description="Helical" evidence="11">
    <location>
        <begin position="111"/>
        <end position="132"/>
    </location>
</feature>
<evidence type="ECO:0000256" key="8">
    <source>
        <dbReference type="ARBA" id="ARBA00022692"/>
    </source>
</evidence>
<dbReference type="PANTHER" id="PTHR11048">
    <property type="entry name" value="PRENYLTRANSFERASES"/>
    <property type="match status" value="1"/>
</dbReference>
<comment type="caution">
    <text evidence="13">The sequence shown here is derived from an EMBL/GenBank/DDBJ whole genome shotgun (WGS) entry which is preliminary data.</text>
</comment>
<organism evidence="13 14">
    <name type="scientific">Aquibaculum arenosum</name>
    <dbReference type="NCBI Taxonomy" id="3032591"/>
    <lineage>
        <taxon>Bacteria</taxon>
        <taxon>Pseudomonadati</taxon>
        <taxon>Pseudomonadota</taxon>
        <taxon>Alphaproteobacteria</taxon>
        <taxon>Rhodospirillales</taxon>
        <taxon>Rhodovibrionaceae</taxon>
        <taxon>Aquibaculum</taxon>
    </lineage>
</organism>
<reference evidence="13 14" key="1">
    <citation type="submission" date="2023-03" db="EMBL/GenBank/DDBJ databases">
        <title>Fodinicurvata sp. CAU 1616 isolated from sea sendiment.</title>
        <authorList>
            <person name="Kim W."/>
        </authorList>
    </citation>
    <scope>NUCLEOTIDE SEQUENCE [LARGE SCALE GENOMIC DNA]</scope>
    <source>
        <strain evidence="13 14">CAU 1616</strain>
    </source>
</reference>
<evidence type="ECO:0000256" key="6">
    <source>
        <dbReference type="ARBA" id="ARBA00022679"/>
    </source>
</evidence>
<comment type="pathway">
    <text evidence="11">Cofactor biosynthesis; ubiquinone biosynthesis.</text>
</comment>
<dbReference type="Gene3D" id="1.20.120.1780">
    <property type="entry name" value="UbiA prenyltransferase"/>
    <property type="match status" value="1"/>
</dbReference>
<evidence type="ECO:0000313" key="14">
    <source>
        <dbReference type="Proteomes" id="UP001215503"/>
    </source>
</evidence>
<feature type="transmembrane region" description="Helical" evidence="11">
    <location>
        <begin position="138"/>
        <end position="155"/>
    </location>
</feature>
<protein>
    <recommendedName>
        <fullName evidence="11 12">4-hydroxybenzoate octaprenyltransferase</fullName>
        <ecNumber evidence="11 12">2.5.1.39</ecNumber>
    </recommendedName>
    <alternativeName>
        <fullName evidence="11">4-HB polyprenyltransferase</fullName>
    </alternativeName>
</protein>
<evidence type="ECO:0000256" key="1">
    <source>
        <dbReference type="ARBA" id="ARBA00001946"/>
    </source>
</evidence>
<evidence type="ECO:0000256" key="12">
    <source>
        <dbReference type="NCBIfam" id="TIGR01474"/>
    </source>
</evidence>
<keyword evidence="14" id="KW-1185">Reference proteome</keyword>
<keyword evidence="8 11" id="KW-0812">Transmembrane</keyword>
<dbReference type="InterPro" id="IPR044878">
    <property type="entry name" value="UbiA_sf"/>
</dbReference>
<evidence type="ECO:0000256" key="11">
    <source>
        <dbReference type="HAMAP-Rule" id="MF_01635"/>
    </source>
</evidence>
<feature type="transmembrane region" description="Helical" evidence="11">
    <location>
        <begin position="67"/>
        <end position="90"/>
    </location>
</feature>
<comment type="subcellular location">
    <subcellularLocation>
        <location evidence="11">Cell inner membrane</location>
        <topology evidence="11">Multi-pass membrane protein</topology>
    </subcellularLocation>
    <subcellularLocation>
        <location evidence="2">Membrane</location>
        <topology evidence="2">Multi-pass membrane protein</topology>
    </subcellularLocation>
</comment>
<dbReference type="InterPro" id="IPR030470">
    <property type="entry name" value="UbiA_prenylTrfase_CS"/>
</dbReference>
<dbReference type="GO" id="GO:0008412">
    <property type="term" value="F:4-hydroxybenzoate polyprenyltransferase activity"/>
    <property type="evidence" value="ECO:0007669"/>
    <property type="project" value="UniProtKB-EC"/>
</dbReference>
<keyword evidence="6 11" id="KW-0808">Transferase</keyword>
<feature type="transmembrane region" description="Helical" evidence="11">
    <location>
        <begin position="162"/>
        <end position="179"/>
    </location>
</feature>
<evidence type="ECO:0000256" key="7">
    <source>
        <dbReference type="ARBA" id="ARBA00022688"/>
    </source>
</evidence>
<keyword evidence="10 11" id="KW-0472">Membrane</keyword>
<comment type="similarity">
    <text evidence="3 11">Belongs to the UbiA prenyltransferase family.</text>
</comment>
<sequence>MSKTTRRRALSDIRADDLLHALSPRRAGPYIRLARLDRPIGTWLLLSPCLWSIALAELAMGRSPDPALYLLFALGAVIMRAAGCTVNDILDRDFDGRVARTATRPIPSGEISVRQAVIFLAALLGLGLLILLQLTPTAIWLGVASLALVFPYPLMKRITWWPQAWLGLTFNWGALMGWAAVTDSLAWPALLLYAGGFFWTLGYDTIYAHQDKDDDALIGVKSSALWLEERTRPWTAAFYLVALSFFTAACWLAGAAWPAYLGLAAVAAHFAWQVGSLDINDPANCLLRFRSNRFVGWLFLAGLLAASPVLGA</sequence>
<dbReference type="NCBIfam" id="TIGR01474">
    <property type="entry name" value="ubiA_proteo"/>
    <property type="match status" value="1"/>
</dbReference>
<dbReference type="EMBL" id="JARHUD010000010">
    <property type="protein sequence ID" value="MDF2097144.1"/>
    <property type="molecule type" value="Genomic_DNA"/>
</dbReference>
<accession>A0ABT5YQA4</accession>
<evidence type="ECO:0000256" key="3">
    <source>
        <dbReference type="ARBA" id="ARBA00005985"/>
    </source>
</evidence>
<feature type="transmembrane region" description="Helical" evidence="11">
    <location>
        <begin position="185"/>
        <end position="203"/>
    </location>
</feature>
<name>A0ABT5YQA4_9PROT</name>
<dbReference type="EC" id="2.5.1.39" evidence="11 12"/>
<comment type="function">
    <text evidence="11">Catalyzes the prenylation of para-hydroxybenzoate (PHB) with an all-trans polyprenyl group. Mediates the second step in the final reaction sequence of ubiquinone-8 (UQ-8) biosynthesis, which is the condensation of the polyisoprenoid side chain with PHB, generating the first membrane-bound Q intermediate 3-octaprenyl-4-hydroxybenzoate.</text>
</comment>
<evidence type="ECO:0000256" key="2">
    <source>
        <dbReference type="ARBA" id="ARBA00004141"/>
    </source>
</evidence>
<keyword evidence="9 11" id="KW-1133">Transmembrane helix</keyword>
<keyword evidence="4 11" id="KW-1003">Cell membrane</keyword>
<dbReference type="PANTHER" id="PTHR11048:SF28">
    <property type="entry name" value="4-HYDROXYBENZOATE POLYPRENYLTRANSFERASE, MITOCHONDRIAL"/>
    <property type="match status" value="1"/>
</dbReference>
<proteinExistence type="inferred from homology"/>
<evidence type="ECO:0000256" key="4">
    <source>
        <dbReference type="ARBA" id="ARBA00022475"/>
    </source>
</evidence>